<comment type="caution">
    <text evidence="1">The sequence shown here is derived from an EMBL/GenBank/DDBJ whole genome shotgun (WGS) entry which is preliminary data.</text>
</comment>
<name>A0A0F9E233_9ZZZZ</name>
<reference evidence="1" key="1">
    <citation type="journal article" date="2015" name="Nature">
        <title>Complex archaea that bridge the gap between prokaryotes and eukaryotes.</title>
        <authorList>
            <person name="Spang A."/>
            <person name="Saw J.H."/>
            <person name="Jorgensen S.L."/>
            <person name="Zaremba-Niedzwiedzka K."/>
            <person name="Martijn J."/>
            <person name="Lind A.E."/>
            <person name="van Eijk R."/>
            <person name="Schleper C."/>
            <person name="Guy L."/>
            <person name="Ettema T.J."/>
        </authorList>
    </citation>
    <scope>NUCLEOTIDE SEQUENCE</scope>
</reference>
<gene>
    <name evidence="1" type="ORF">LCGC14_2208010</name>
</gene>
<protein>
    <submittedName>
        <fullName evidence="1">Uncharacterized protein</fullName>
    </submittedName>
</protein>
<evidence type="ECO:0000313" key="1">
    <source>
        <dbReference type="EMBL" id="KKL60171.1"/>
    </source>
</evidence>
<accession>A0A0F9E233</accession>
<sequence length="90" mass="10315">MTPALKLDKPPVYVLHHRMLWRTFKSLQGELVKHDGGPAPVHIDKVLWHMLRDRQILCWFDPLNEGDMGLGSALPKGRKVEVLTTPKKPK</sequence>
<dbReference type="EMBL" id="LAZR01029242">
    <property type="protein sequence ID" value="KKL60171.1"/>
    <property type="molecule type" value="Genomic_DNA"/>
</dbReference>
<dbReference type="AlphaFoldDB" id="A0A0F9E233"/>
<proteinExistence type="predicted"/>
<organism evidence="1">
    <name type="scientific">marine sediment metagenome</name>
    <dbReference type="NCBI Taxonomy" id="412755"/>
    <lineage>
        <taxon>unclassified sequences</taxon>
        <taxon>metagenomes</taxon>
        <taxon>ecological metagenomes</taxon>
    </lineage>
</organism>